<reference evidence="10" key="1">
    <citation type="submission" date="2022-01" db="EMBL/GenBank/DDBJ databases">
        <title>Comparative genomics reveals a dynamic genome evolution in the ectomycorrhizal milk-cap (Lactarius) mushrooms.</title>
        <authorList>
            <consortium name="DOE Joint Genome Institute"/>
            <person name="Lebreton A."/>
            <person name="Tang N."/>
            <person name="Kuo A."/>
            <person name="LaButti K."/>
            <person name="Drula E."/>
            <person name="Barry K."/>
            <person name="Clum A."/>
            <person name="Lipzen A."/>
            <person name="Mousain D."/>
            <person name="Ng V."/>
            <person name="Wang R."/>
            <person name="Wang X."/>
            <person name="Dai Y."/>
            <person name="Henrissat B."/>
            <person name="Grigoriev I.V."/>
            <person name="Guerin-Laguette A."/>
            <person name="Yu F."/>
            <person name="Martin F.M."/>
        </authorList>
    </citation>
    <scope>NUCLEOTIDE SEQUENCE</scope>
    <source>
        <strain evidence="10">QP</strain>
    </source>
</reference>
<feature type="region of interest" description="Disordered" evidence="8">
    <location>
        <begin position="259"/>
        <end position="294"/>
    </location>
</feature>
<dbReference type="GO" id="GO:0006308">
    <property type="term" value="P:DNA catabolic process"/>
    <property type="evidence" value="ECO:0007669"/>
    <property type="project" value="InterPro"/>
</dbReference>
<dbReference type="GO" id="GO:0016788">
    <property type="term" value="F:hydrolase activity, acting on ester bonds"/>
    <property type="evidence" value="ECO:0007669"/>
    <property type="project" value="InterPro"/>
</dbReference>
<keyword evidence="3" id="KW-0479">Metal-binding</keyword>
<evidence type="ECO:0000256" key="5">
    <source>
        <dbReference type="ARBA" id="ARBA00022801"/>
    </source>
</evidence>
<evidence type="ECO:0000256" key="9">
    <source>
        <dbReference type="SAM" id="SignalP"/>
    </source>
</evidence>
<dbReference type="AlphaFoldDB" id="A0AAD4LI35"/>
<keyword evidence="4" id="KW-0255">Endonuclease</keyword>
<evidence type="ECO:0000256" key="7">
    <source>
        <dbReference type="ARBA" id="ARBA00023180"/>
    </source>
</evidence>
<keyword evidence="2" id="KW-0540">Nuclease</keyword>
<proteinExistence type="inferred from homology"/>
<keyword evidence="11" id="KW-1185">Reference proteome</keyword>
<evidence type="ECO:0000256" key="4">
    <source>
        <dbReference type="ARBA" id="ARBA00022759"/>
    </source>
</evidence>
<evidence type="ECO:0000256" key="8">
    <source>
        <dbReference type="SAM" id="MobiDB-lite"/>
    </source>
</evidence>
<evidence type="ECO:0000313" key="10">
    <source>
        <dbReference type="EMBL" id="KAH8992641.1"/>
    </source>
</evidence>
<evidence type="ECO:0000256" key="2">
    <source>
        <dbReference type="ARBA" id="ARBA00022722"/>
    </source>
</evidence>
<dbReference type="PANTHER" id="PTHR33146">
    <property type="entry name" value="ENDONUCLEASE 4"/>
    <property type="match status" value="1"/>
</dbReference>
<keyword evidence="9" id="KW-0732">Signal</keyword>
<dbReference type="SUPFAM" id="SSF48537">
    <property type="entry name" value="Phospholipase C/P1 nuclease"/>
    <property type="match status" value="1"/>
</dbReference>
<comment type="similarity">
    <text evidence="1">Belongs to the nuclease type I family.</text>
</comment>
<dbReference type="Proteomes" id="UP001201163">
    <property type="component" value="Unassembled WGS sequence"/>
</dbReference>
<evidence type="ECO:0000256" key="3">
    <source>
        <dbReference type="ARBA" id="ARBA00022723"/>
    </source>
</evidence>
<dbReference type="GO" id="GO:0046872">
    <property type="term" value="F:metal ion binding"/>
    <property type="evidence" value="ECO:0007669"/>
    <property type="project" value="UniProtKB-KW"/>
</dbReference>
<dbReference type="PANTHER" id="PTHR33146:SF29">
    <property type="entry name" value="S1_P1 NUCLEASE"/>
    <property type="match status" value="1"/>
</dbReference>
<dbReference type="Gene3D" id="1.10.575.10">
    <property type="entry name" value="P1 Nuclease"/>
    <property type="match status" value="1"/>
</dbReference>
<organism evidence="10 11">
    <name type="scientific">Lactarius akahatsu</name>
    <dbReference type="NCBI Taxonomy" id="416441"/>
    <lineage>
        <taxon>Eukaryota</taxon>
        <taxon>Fungi</taxon>
        <taxon>Dikarya</taxon>
        <taxon>Basidiomycota</taxon>
        <taxon>Agaricomycotina</taxon>
        <taxon>Agaricomycetes</taxon>
        <taxon>Russulales</taxon>
        <taxon>Russulaceae</taxon>
        <taxon>Lactarius</taxon>
    </lineage>
</organism>
<feature type="signal peptide" evidence="9">
    <location>
        <begin position="1"/>
        <end position="23"/>
    </location>
</feature>
<evidence type="ECO:0000313" key="11">
    <source>
        <dbReference type="Proteomes" id="UP001201163"/>
    </source>
</evidence>
<accession>A0AAD4LI35</accession>
<keyword evidence="7" id="KW-0325">Glycoprotein</keyword>
<evidence type="ECO:0000256" key="1">
    <source>
        <dbReference type="ARBA" id="ARBA00009547"/>
    </source>
</evidence>
<gene>
    <name evidence="10" type="ORF">EDB92DRAFT_2065438</name>
</gene>
<dbReference type="InterPro" id="IPR003154">
    <property type="entry name" value="S1/P1nuclease"/>
</dbReference>
<name>A0AAD4LI35_9AGAM</name>
<dbReference type="CDD" id="cd11010">
    <property type="entry name" value="S1-P1_nuclease"/>
    <property type="match status" value="1"/>
</dbReference>
<keyword evidence="6" id="KW-1015">Disulfide bond</keyword>
<evidence type="ECO:0000256" key="6">
    <source>
        <dbReference type="ARBA" id="ARBA00023157"/>
    </source>
</evidence>
<dbReference type="Pfam" id="PF02265">
    <property type="entry name" value="S1-P1_nuclease"/>
    <property type="match status" value="1"/>
</dbReference>
<dbReference type="GO" id="GO:0004519">
    <property type="term" value="F:endonuclease activity"/>
    <property type="evidence" value="ECO:0007669"/>
    <property type="project" value="UniProtKB-KW"/>
</dbReference>
<comment type="caution">
    <text evidence="10">The sequence shown here is derived from an EMBL/GenBank/DDBJ whole genome shotgun (WGS) entry which is preliminary data.</text>
</comment>
<dbReference type="EMBL" id="JAKELL010000021">
    <property type="protein sequence ID" value="KAH8992641.1"/>
    <property type="molecule type" value="Genomic_DNA"/>
</dbReference>
<sequence>MRALILLNVAAIAGLSSLPRALAWGAAGHEIVATIAQSHLDPQVLDTVCSILASDATSGVRGDAPCYLSTVASWADKIRFRARWSAPLHYVGAVGDHPPDNCLFPGTDGWDGKPRGNVLDAIQNVTSILADFAASASTSTRGTFADERASEALKFLIHFVGDMHQPLHLTGRDRGANGVKVSFDGRNTNLHSVWDTSLIAKYLRTIPRNYTRPLPVPALESSFRGAIYDPYIRRIVWEGLGVGHGTGRWESEADSWLACPASSSDSGPQLVLAAPRRPPPRGSDGPPETSDSGTLCPYAWGAPIHQLNCDVVWSAGLDLSAREDDEAHFPNRGHTHGHHCGSGSAEDEVRAWEEVAGRGRGKGDYPELDTPEYAGRIESEWIIEKLLAQGGVRLAGILNALFSSHLELRDE</sequence>
<feature type="chain" id="PRO_5042076664" evidence="9">
    <location>
        <begin position="24"/>
        <end position="411"/>
    </location>
</feature>
<dbReference type="GO" id="GO:0003676">
    <property type="term" value="F:nucleic acid binding"/>
    <property type="evidence" value="ECO:0007669"/>
    <property type="project" value="InterPro"/>
</dbReference>
<dbReference type="InterPro" id="IPR008947">
    <property type="entry name" value="PLipase_C/P1_nuclease_dom_sf"/>
</dbReference>
<keyword evidence="5" id="KW-0378">Hydrolase</keyword>
<protein>
    <submittedName>
        <fullName evidence="10">Phospholipase C/P1 nuclease</fullName>
    </submittedName>
</protein>